<gene>
    <name evidence="3" type="ORF">ENM15_05120</name>
</gene>
<evidence type="ECO:0008006" key="4">
    <source>
        <dbReference type="Google" id="ProtNLM"/>
    </source>
</evidence>
<dbReference type="SUPFAM" id="SSF52540">
    <property type="entry name" value="P-loop containing nucleoside triphosphate hydrolases"/>
    <property type="match status" value="1"/>
</dbReference>
<dbReference type="InterPro" id="IPR027417">
    <property type="entry name" value="P-loop_NTPase"/>
</dbReference>
<keyword evidence="1" id="KW-0175">Coiled coil</keyword>
<dbReference type="PANTHER" id="PTHR41259:SF1">
    <property type="entry name" value="DOUBLE-STRAND BREAK REPAIR RAD50 ATPASE, PUTATIVE-RELATED"/>
    <property type="match status" value="1"/>
</dbReference>
<accession>A0A7V5XGS6</accession>
<feature type="coiled-coil region" evidence="1">
    <location>
        <begin position="430"/>
        <end position="491"/>
    </location>
</feature>
<proteinExistence type="predicted"/>
<keyword evidence="2" id="KW-0812">Transmembrane</keyword>
<feature type="transmembrane region" description="Helical" evidence="2">
    <location>
        <begin position="333"/>
        <end position="353"/>
    </location>
</feature>
<reference evidence="3" key="1">
    <citation type="journal article" date="2020" name="mSystems">
        <title>Genome- and Community-Level Interaction Insights into Carbon Utilization and Element Cycling Functions of Hydrothermarchaeota in Hydrothermal Sediment.</title>
        <authorList>
            <person name="Zhou Z."/>
            <person name="Liu Y."/>
            <person name="Xu W."/>
            <person name="Pan J."/>
            <person name="Luo Z.H."/>
            <person name="Li M."/>
        </authorList>
    </citation>
    <scope>NUCLEOTIDE SEQUENCE [LARGE SCALE GENOMIC DNA]</scope>
    <source>
        <strain evidence="3">SpSt-106</strain>
    </source>
</reference>
<protein>
    <recommendedName>
        <fullName evidence="4">Rad50/SbcC-type AAA domain-containing protein</fullName>
    </recommendedName>
</protein>
<keyword evidence="2" id="KW-1133">Transmembrane helix</keyword>
<dbReference type="SUPFAM" id="SSF58113">
    <property type="entry name" value="Apolipoprotein A-I"/>
    <property type="match status" value="1"/>
</dbReference>
<evidence type="ECO:0000313" key="3">
    <source>
        <dbReference type="EMBL" id="HHQ16177.1"/>
    </source>
</evidence>
<evidence type="ECO:0000256" key="1">
    <source>
        <dbReference type="SAM" id="Coils"/>
    </source>
</evidence>
<keyword evidence="2" id="KW-0472">Membrane</keyword>
<feature type="coiled-coil region" evidence="1">
    <location>
        <begin position="275"/>
        <end position="309"/>
    </location>
</feature>
<sequence length="776" mass="91926">MKIKEFLIIRYGPLKIKKPILLNSFNLLWGKNEEGKTLTIDALIKLLIEGDIKSFENIDRVEEKPEGYVIIRDASGKDIKFPEKRKKTNLNQLTNLTSQEFRNIFIIRNSDLSISKESEFYTNITEKLTGILKTKDILKIKNKLLEIGNLTPSGEFKDDKPEKLKTRLNNAQQLIEKISKLERKIKENRFDELEKDLIKSKEEIEKIDKELEILEIARKREKYEIGKRALDKLKESFEKLKNLKNYNERDWEIWRDCENKVKDYVSQKEEGLKKVEEREIKLKEVGEKLNEIERDFKIFEERKKKIDNEIKPELKNYQYKSEEIAQQKEKDKFFTYLGIVSATLLGISLIGSIFSSLPLFYILALGFLVIAIISGLFKFQLIKNKAQLAEKFEKIRFSLLELGMEAKNIERVLFNLEKFEEEYGKIYEEFNQMKVKKEKIEEEIRELRDKKIPHIEEEIQKTKENIEEIKKKSGEELLEKYKENLKLKEELEKIIGEQRGILKTYFGEIGENLEDKIAYWEKEIKEFEKYVDKAVDIKYSETLEEALKNKKRELEDKVKNLTNKIENLKGEMKEIEREINTIFQLDEYLYCSTLADLKEFKENLQKFVEENKNRRDTVLEVKRIFEEIETEEIEKISGIFGKESLISKYFAEITEGRYEEVIFDQETRKIKVKLKEGALLETEKLSGGAYDQLYFSIRLALGEKLLKGDKGFFILDDPFIKSDPYRLKKQVEMLKKISELGWQIIYFSAKGEIRDILDEEIKSGTIKYIEIQEILA</sequence>
<name>A0A7V5XGS6_9BACT</name>
<dbReference type="EMBL" id="DRWR01000089">
    <property type="protein sequence ID" value="HHQ16177.1"/>
    <property type="molecule type" value="Genomic_DNA"/>
</dbReference>
<feature type="coiled-coil region" evidence="1">
    <location>
        <begin position="164"/>
        <end position="243"/>
    </location>
</feature>
<feature type="transmembrane region" description="Helical" evidence="2">
    <location>
        <begin position="359"/>
        <end position="377"/>
    </location>
</feature>
<dbReference type="Gene3D" id="3.40.50.300">
    <property type="entry name" value="P-loop containing nucleotide triphosphate hydrolases"/>
    <property type="match status" value="2"/>
</dbReference>
<dbReference type="PANTHER" id="PTHR41259">
    <property type="entry name" value="DOUBLE-STRAND BREAK REPAIR RAD50 ATPASE, PUTATIVE-RELATED"/>
    <property type="match status" value="1"/>
</dbReference>
<comment type="caution">
    <text evidence="3">The sequence shown here is derived from an EMBL/GenBank/DDBJ whole genome shotgun (WGS) entry which is preliminary data.</text>
</comment>
<organism evidence="3">
    <name type="scientific">Thermodesulfobacterium geofontis</name>
    <dbReference type="NCBI Taxonomy" id="1295609"/>
    <lineage>
        <taxon>Bacteria</taxon>
        <taxon>Pseudomonadati</taxon>
        <taxon>Thermodesulfobacteriota</taxon>
        <taxon>Thermodesulfobacteria</taxon>
        <taxon>Thermodesulfobacteriales</taxon>
        <taxon>Thermodesulfobacteriaceae</taxon>
        <taxon>Thermodesulfobacterium</taxon>
    </lineage>
</organism>
<dbReference type="AlphaFoldDB" id="A0A7V5XGS6"/>
<evidence type="ECO:0000256" key="2">
    <source>
        <dbReference type="SAM" id="Phobius"/>
    </source>
</evidence>
<feature type="coiled-coil region" evidence="1">
    <location>
        <begin position="537"/>
        <end position="617"/>
    </location>
</feature>